<protein>
    <submittedName>
        <fullName evidence="1">Uncharacterized protein</fullName>
    </submittedName>
</protein>
<gene>
    <name evidence="1" type="ORF">QLQ12_35400</name>
</gene>
<keyword evidence="2" id="KW-1185">Reference proteome</keyword>
<evidence type="ECO:0000313" key="1">
    <source>
        <dbReference type="EMBL" id="MDI6103915.1"/>
    </source>
</evidence>
<comment type="caution">
    <text evidence="1">The sequence shown here is derived from an EMBL/GenBank/DDBJ whole genome shotgun (WGS) entry which is preliminary data.</text>
</comment>
<dbReference type="Proteomes" id="UP001241758">
    <property type="component" value="Unassembled WGS sequence"/>
</dbReference>
<evidence type="ECO:0000313" key="2">
    <source>
        <dbReference type="Proteomes" id="UP001241758"/>
    </source>
</evidence>
<sequence>MAGVFWSVRHDPPTVPEQRDIGQALSGLRAASGAVVAAAQAERWVLRLGELRVDDCAITPVRDGQEATRDVTLYVPEGDARAALDAIADGLPADYRAGVLASRGATLLSLFADAGEHVGVEAEAHAADQVLTVQIFTGCRPSGSELDRADPAVGAVPALLDATVAGIGAGGGTGVPASRAVVCPGGGTLSTFEADAGPAGPESGPRGVPDGTEPVWVEAGGWAYRAGSESVVVTSVGERLRVSVTTGCRAG</sequence>
<proteinExistence type="predicted"/>
<dbReference type="RefSeq" id="WP_282765160.1">
    <property type="nucleotide sequence ID" value="NZ_JASCTH010000028.1"/>
</dbReference>
<organism evidence="1 2">
    <name type="scientific">Actinoplanes sandaracinus</name>
    <dbReference type="NCBI Taxonomy" id="3045177"/>
    <lineage>
        <taxon>Bacteria</taxon>
        <taxon>Bacillati</taxon>
        <taxon>Actinomycetota</taxon>
        <taxon>Actinomycetes</taxon>
        <taxon>Micromonosporales</taxon>
        <taxon>Micromonosporaceae</taxon>
        <taxon>Actinoplanes</taxon>
    </lineage>
</organism>
<reference evidence="1 2" key="1">
    <citation type="submission" date="2023-05" db="EMBL/GenBank/DDBJ databases">
        <title>Actinoplanes sp. NEAU-A12 genome sequencing.</title>
        <authorList>
            <person name="Wang Z.-S."/>
        </authorList>
    </citation>
    <scope>NUCLEOTIDE SEQUENCE [LARGE SCALE GENOMIC DNA]</scope>
    <source>
        <strain evidence="1 2">NEAU-A12</strain>
    </source>
</reference>
<name>A0ABT6WW16_9ACTN</name>
<accession>A0ABT6WW16</accession>
<dbReference type="EMBL" id="JASCTH010000028">
    <property type="protein sequence ID" value="MDI6103915.1"/>
    <property type="molecule type" value="Genomic_DNA"/>
</dbReference>